<dbReference type="EMBL" id="JAGGJR010000005">
    <property type="protein sequence ID" value="MBP1873650.1"/>
    <property type="molecule type" value="Genomic_DNA"/>
</dbReference>
<dbReference type="Proteomes" id="UP000823773">
    <property type="component" value="Unassembled WGS sequence"/>
</dbReference>
<protein>
    <submittedName>
        <fullName evidence="1">DNA-binding transcriptional LysR family regulator</fullName>
    </submittedName>
</protein>
<evidence type="ECO:0000313" key="2">
    <source>
        <dbReference type="Proteomes" id="UP000823773"/>
    </source>
</evidence>
<evidence type="ECO:0000313" key="1">
    <source>
        <dbReference type="EMBL" id="MBP1873650.1"/>
    </source>
</evidence>
<reference evidence="1" key="1">
    <citation type="submission" date="2021-03" db="EMBL/GenBank/DDBJ databases">
        <title>Genomic Encyclopedia of Type Strains, Phase IV (KMG-IV): sequencing the most valuable type-strain genomes for metagenomic binning, comparative biology and taxonomic classification.</title>
        <authorList>
            <person name="Goeker M."/>
        </authorList>
    </citation>
    <scope>NUCLEOTIDE SEQUENCE</scope>
    <source>
        <strain evidence="1">DSM 18131</strain>
    </source>
</reference>
<accession>A0ACC5SXV6</accession>
<keyword evidence="2" id="KW-1185">Reference proteome</keyword>
<organism evidence="1 2">
    <name type="scientific">Ensifer adhaerens</name>
    <name type="common">Sinorhizobium morelense</name>
    <dbReference type="NCBI Taxonomy" id="106592"/>
    <lineage>
        <taxon>Bacteria</taxon>
        <taxon>Pseudomonadati</taxon>
        <taxon>Pseudomonadota</taxon>
        <taxon>Alphaproteobacteria</taxon>
        <taxon>Hyphomicrobiales</taxon>
        <taxon>Rhizobiaceae</taxon>
        <taxon>Sinorhizobium/Ensifer group</taxon>
        <taxon>Ensifer</taxon>
    </lineage>
</organism>
<keyword evidence="1" id="KW-0238">DNA-binding</keyword>
<gene>
    <name evidence="1" type="ORF">J2Z19_003369</name>
</gene>
<name>A0ACC5SXV6_ENSAD</name>
<sequence>MPMQVDLIETFLDLMETRSFNRTAERLNITQSTVSHRVKALEAQFNRKLFTRNKGGTVPTAAGLRFLDYAKALQNQWHEATRAVTSAGALERSMRLGIQHDLAEAFAGEWLAAIRLDLPTTEIYMEADYSNQMNRDLGAGDLDLALLYTPHYLPDLHYERIGDLHYVMVSRDAASLSDIRIETYIQAIYSPAFDRAHRLALPHLSAAPVASGQNMAITMLLHSLGGAAYVTAATADRLVHSGRAKLVADAPVVPQTVYAATSLRTRHAHQHRKIIGAMQVLLSAGSDAAAGS</sequence>
<comment type="caution">
    <text evidence="1">The sequence shown here is derived from an EMBL/GenBank/DDBJ whole genome shotgun (WGS) entry which is preliminary data.</text>
</comment>
<proteinExistence type="predicted"/>